<dbReference type="SMART" id="SM00862">
    <property type="entry name" value="Trans_reg_C"/>
    <property type="match status" value="1"/>
</dbReference>
<dbReference type="GO" id="GO:0000976">
    <property type="term" value="F:transcription cis-regulatory region binding"/>
    <property type="evidence" value="ECO:0007669"/>
    <property type="project" value="TreeGrafter"/>
</dbReference>
<evidence type="ECO:0000256" key="5">
    <source>
        <dbReference type="ARBA" id="ARBA00023163"/>
    </source>
</evidence>
<evidence type="ECO:0000256" key="4">
    <source>
        <dbReference type="ARBA" id="ARBA00023125"/>
    </source>
</evidence>
<dbReference type="Gene3D" id="1.10.10.10">
    <property type="entry name" value="Winged helix-like DNA-binding domain superfamily/Winged helix DNA-binding domain"/>
    <property type="match status" value="1"/>
</dbReference>
<dbReference type="PROSITE" id="PS50110">
    <property type="entry name" value="RESPONSE_REGULATORY"/>
    <property type="match status" value="1"/>
</dbReference>
<dbReference type="InterPro" id="IPR011006">
    <property type="entry name" value="CheY-like_superfamily"/>
</dbReference>
<dbReference type="CDD" id="cd17574">
    <property type="entry name" value="REC_OmpR"/>
    <property type="match status" value="1"/>
</dbReference>
<evidence type="ECO:0000256" key="7">
    <source>
        <dbReference type="PROSITE-ProRule" id="PRU01091"/>
    </source>
</evidence>
<keyword evidence="2" id="KW-0902">Two-component regulatory system</keyword>
<evidence type="ECO:0000256" key="6">
    <source>
        <dbReference type="PROSITE-ProRule" id="PRU00169"/>
    </source>
</evidence>
<dbReference type="Pfam" id="PF00486">
    <property type="entry name" value="Trans_reg_C"/>
    <property type="match status" value="1"/>
</dbReference>
<dbReference type="PROSITE" id="PS51755">
    <property type="entry name" value="OMPR_PHOB"/>
    <property type="match status" value="1"/>
</dbReference>
<evidence type="ECO:0000256" key="1">
    <source>
        <dbReference type="ARBA" id="ARBA00022553"/>
    </source>
</evidence>
<dbReference type="SMART" id="SM00448">
    <property type="entry name" value="REC"/>
    <property type="match status" value="1"/>
</dbReference>
<accession>A0AAW4GI36</accession>
<evidence type="ECO:0000313" key="12">
    <source>
        <dbReference type="Proteomes" id="UP000749453"/>
    </source>
</evidence>
<dbReference type="SUPFAM" id="SSF46894">
    <property type="entry name" value="C-terminal effector domain of the bipartite response regulators"/>
    <property type="match status" value="1"/>
</dbReference>
<dbReference type="InterPro" id="IPR001867">
    <property type="entry name" value="OmpR/PhoB-type_DNA-bd"/>
</dbReference>
<sequence>MTAATDIVVVDDDLSIREAIADCLRAHGYHVRVAAHAAALDELLAQRGTDLIVLDWMMPGEDGLSVCRRLQSSGTPILMLSAMASTPDRVIGLEVGADDYLAKPFDPRELLARVRALLRRVQKQADSAQAAVLHFDGWQLQLEHHRLLTPAGADVTLTSGEFALLCALAERAGRVLSREQLLLFTRGDASESFDRAVDLGISRLRRKLAQVAPGGEALVQTLRGQGYRFSASVSRR</sequence>
<dbReference type="CDD" id="cd00383">
    <property type="entry name" value="trans_reg_C"/>
    <property type="match status" value="1"/>
</dbReference>
<dbReference type="PANTHER" id="PTHR48111">
    <property type="entry name" value="REGULATOR OF RPOS"/>
    <property type="match status" value="1"/>
</dbReference>
<evidence type="ECO:0000256" key="3">
    <source>
        <dbReference type="ARBA" id="ARBA00023015"/>
    </source>
</evidence>
<evidence type="ECO:0000256" key="2">
    <source>
        <dbReference type="ARBA" id="ARBA00023012"/>
    </source>
</evidence>
<evidence type="ECO:0000313" key="13">
    <source>
        <dbReference type="Proteomes" id="UP000784064"/>
    </source>
</evidence>
<organism evidence="10 13">
    <name type="scientific">Stenotrophomonas lactitubi</name>
    <dbReference type="NCBI Taxonomy" id="2045214"/>
    <lineage>
        <taxon>Bacteria</taxon>
        <taxon>Pseudomonadati</taxon>
        <taxon>Pseudomonadota</taxon>
        <taxon>Gammaproteobacteria</taxon>
        <taxon>Lysobacterales</taxon>
        <taxon>Lysobacteraceae</taxon>
        <taxon>Stenotrophomonas</taxon>
    </lineage>
</organism>
<dbReference type="EMBL" id="JAFFTA010000016">
    <property type="protein sequence ID" value="MBM9913697.1"/>
    <property type="molecule type" value="Genomic_DNA"/>
</dbReference>
<keyword evidence="1 6" id="KW-0597">Phosphoprotein</keyword>
<keyword evidence="4 7" id="KW-0238">DNA-binding</keyword>
<keyword evidence="12" id="KW-1185">Reference proteome</keyword>
<keyword evidence="3" id="KW-0805">Transcription regulation</keyword>
<dbReference type="AlphaFoldDB" id="A0AAW4GI36"/>
<reference evidence="10" key="2">
    <citation type="submission" date="2021-01" db="EMBL/GenBank/DDBJ databases">
        <authorList>
            <person name="Yu Y."/>
        </authorList>
    </citation>
    <scope>NUCLEOTIDE SEQUENCE</scope>
    <source>
        <strain evidence="10">As-5</strain>
        <strain evidence="11">As-6</strain>
    </source>
</reference>
<evidence type="ECO:0000259" key="9">
    <source>
        <dbReference type="PROSITE" id="PS51755"/>
    </source>
</evidence>
<feature type="domain" description="Response regulatory" evidence="8">
    <location>
        <begin position="6"/>
        <end position="118"/>
    </location>
</feature>
<feature type="DNA-binding region" description="OmpR/PhoB-type" evidence="7">
    <location>
        <begin position="130"/>
        <end position="231"/>
    </location>
</feature>
<feature type="modified residue" description="4-aspartylphosphate" evidence="6">
    <location>
        <position position="55"/>
    </location>
</feature>
<protein>
    <submittedName>
        <fullName evidence="10">Response regulator transcription factor</fullName>
    </submittedName>
</protein>
<dbReference type="SUPFAM" id="SSF52172">
    <property type="entry name" value="CheY-like"/>
    <property type="match status" value="1"/>
</dbReference>
<dbReference type="Gene3D" id="3.40.50.2300">
    <property type="match status" value="1"/>
</dbReference>
<evidence type="ECO:0000259" key="8">
    <source>
        <dbReference type="PROSITE" id="PS50110"/>
    </source>
</evidence>
<dbReference type="GO" id="GO:0000156">
    <property type="term" value="F:phosphorelay response regulator activity"/>
    <property type="evidence" value="ECO:0007669"/>
    <property type="project" value="TreeGrafter"/>
</dbReference>
<evidence type="ECO:0000313" key="10">
    <source>
        <dbReference type="EMBL" id="MBM9913697.1"/>
    </source>
</evidence>
<reference evidence="12" key="1">
    <citation type="submission" date="2021-01" db="EMBL/GenBank/DDBJ databases">
        <title>Stenotrophomonas maltophilia.</title>
        <authorList>
            <person name="Yu Y."/>
        </authorList>
    </citation>
    <scope>NUCLEOTIDE SEQUENCE [LARGE SCALE GENOMIC DNA]</scope>
    <source>
        <strain evidence="12">As-6</strain>
    </source>
</reference>
<dbReference type="GO" id="GO:0032993">
    <property type="term" value="C:protein-DNA complex"/>
    <property type="evidence" value="ECO:0007669"/>
    <property type="project" value="TreeGrafter"/>
</dbReference>
<dbReference type="InterPro" id="IPR016032">
    <property type="entry name" value="Sig_transdc_resp-reg_C-effctor"/>
</dbReference>
<feature type="domain" description="OmpR/PhoB-type" evidence="9">
    <location>
        <begin position="130"/>
        <end position="231"/>
    </location>
</feature>
<dbReference type="Proteomes" id="UP000749453">
    <property type="component" value="Unassembled WGS sequence"/>
</dbReference>
<dbReference type="GO" id="GO:0006355">
    <property type="term" value="P:regulation of DNA-templated transcription"/>
    <property type="evidence" value="ECO:0007669"/>
    <property type="project" value="InterPro"/>
</dbReference>
<keyword evidence="5" id="KW-0804">Transcription</keyword>
<dbReference type="EMBL" id="JAFFTB010000014">
    <property type="protein sequence ID" value="MBM9938177.1"/>
    <property type="molecule type" value="Genomic_DNA"/>
</dbReference>
<comment type="caution">
    <text evidence="10">The sequence shown here is derived from an EMBL/GenBank/DDBJ whole genome shotgun (WGS) entry which is preliminary data.</text>
</comment>
<proteinExistence type="predicted"/>
<evidence type="ECO:0000313" key="11">
    <source>
        <dbReference type="EMBL" id="MBM9938177.1"/>
    </source>
</evidence>
<dbReference type="Gene3D" id="6.10.250.690">
    <property type="match status" value="1"/>
</dbReference>
<dbReference type="Pfam" id="PF00072">
    <property type="entry name" value="Response_reg"/>
    <property type="match status" value="1"/>
</dbReference>
<dbReference type="InterPro" id="IPR036388">
    <property type="entry name" value="WH-like_DNA-bd_sf"/>
</dbReference>
<dbReference type="PANTHER" id="PTHR48111:SF4">
    <property type="entry name" value="DNA-BINDING DUAL TRANSCRIPTIONAL REGULATOR OMPR"/>
    <property type="match status" value="1"/>
</dbReference>
<dbReference type="GO" id="GO:0005829">
    <property type="term" value="C:cytosol"/>
    <property type="evidence" value="ECO:0007669"/>
    <property type="project" value="TreeGrafter"/>
</dbReference>
<dbReference type="RefSeq" id="WP_099820499.1">
    <property type="nucleotide sequence ID" value="NZ_DAMBTC010000076.1"/>
</dbReference>
<dbReference type="InterPro" id="IPR039420">
    <property type="entry name" value="WalR-like"/>
</dbReference>
<dbReference type="InterPro" id="IPR001789">
    <property type="entry name" value="Sig_transdc_resp-reg_receiver"/>
</dbReference>
<gene>
    <name evidence="10" type="ORF">JJW18_09455</name>
    <name evidence="11" type="ORF">JJW19_08485</name>
</gene>
<dbReference type="Proteomes" id="UP000784064">
    <property type="component" value="Unassembled WGS sequence"/>
</dbReference>
<name>A0AAW4GI36_9GAMM</name>